<dbReference type="EMBL" id="JARKIB010000574">
    <property type="protein sequence ID" value="KAJ7699398.1"/>
    <property type="molecule type" value="Genomic_DNA"/>
</dbReference>
<comment type="caution">
    <text evidence="2">The sequence shown here is derived from an EMBL/GenBank/DDBJ whole genome shotgun (WGS) entry which is preliminary data.</text>
</comment>
<protein>
    <recommendedName>
        <fullName evidence="1">CxC5 like cysteine cluster associated with KDZ domain-containing protein</fullName>
    </recommendedName>
</protein>
<dbReference type="Pfam" id="PF18718">
    <property type="entry name" value="CxC5"/>
    <property type="match status" value="1"/>
</dbReference>
<accession>A0AAD7GPM1</accession>
<gene>
    <name evidence="2" type="ORF">B0H16DRAFT_1903228</name>
</gene>
<dbReference type="AlphaFoldDB" id="A0AAD7GPM1"/>
<organism evidence="2 3">
    <name type="scientific">Mycena metata</name>
    <dbReference type="NCBI Taxonomy" id="1033252"/>
    <lineage>
        <taxon>Eukaryota</taxon>
        <taxon>Fungi</taxon>
        <taxon>Dikarya</taxon>
        <taxon>Basidiomycota</taxon>
        <taxon>Agaricomycotina</taxon>
        <taxon>Agaricomycetes</taxon>
        <taxon>Agaricomycetidae</taxon>
        <taxon>Agaricales</taxon>
        <taxon>Marasmiineae</taxon>
        <taxon>Mycenaceae</taxon>
        <taxon>Mycena</taxon>
    </lineage>
</organism>
<proteinExistence type="predicted"/>
<name>A0AAD7GPM1_9AGAR</name>
<evidence type="ECO:0000259" key="1">
    <source>
        <dbReference type="Pfam" id="PF18718"/>
    </source>
</evidence>
<keyword evidence="3" id="KW-1185">Reference proteome</keyword>
<evidence type="ECO:0000313" key="3">
    <source>
        <dbReference type="Proteomes" id="UP001215598"/>
    </source>
</evidence>
<reference evidence="2" key="1">
    <citation type="submission" date="2023-03" db="EMBL/GenBank/DDBJ databases">
        <title>Massive genome expansion in bonnet fungi (Mycena s.s.) driven by repeated elements and novel gene families across ecological guilds.</title>
        <authorList>
            <consortium name="Lawrence Berkeley National Laboratory"/>
            <person name="Harder C.B."/>
            <person name="Miyauchi S."/>
            <person name="Viragh M."/>
            <person name="Kuo A."/>
            <person name="Thoen E."/>
            <person name="Andreopoulos B."/>
            <person name="Lu D."/>
            <person name="Skrede I."/>
            <person name="Drula E."/>
            <person name="Henrissat B."/>
            <person name="Morin E."/>
            <person name="Kohler A."/>
            <person name="Barry K."/>
            <person name="LaButti K."/>
            <person name="Morin E."/>
            <person name="Salamov A."/>
            <person name="Lipzen A."/>
            <person name="Mereny Z."/>
            <person name="Hegedus B."/>
            <person name="Baldrian P."/>
            <person name="Stursova M."/>
            <person name="Weitz H."/>
            <person name="Taylor A."/>
            <person name="Grigoriev I.V."/>
            <person name="Nagy L.G."/>
            <person name="Martin F."/>
            <person name="Kauserud H."/>
        </authorList>
    </citation>
    <scope>NUCLEOTIDE SEQUENCE</scope>
    <source>
        <strain evidence="2">CBHHK182m</strain>
    </source>
</reference>
<sequence>MDFQKICDTLKSCPEVAQTFPHTDVVKYIELVALLKSTPALAYLQPSYQLSVPPLTLPANVHEFLKGCFEIPDETAKLAWEQFREIAWAFEPTADDQKANRVKHVKLFLIHGIEHRIGVHSLLPPTRVCLDPGCRKPLLSDPATLRDRELGEPRDYPVTVFTLDLGAVPGYSTSSYCRNCHTRYYPNYYVHNNATTRSYYLQDNIPEFIHSAEHFYTSADLCELFANMMATAWTSGTNCARIYNTSISKTALEPFMPTNWPSLKMDVDDVYNSFSPRPSPRPP</sequence>
<evidence type="ECO:0000313" key="2">
    <source>
        <dbReference type="EMBL" id="KAJ7699398.1"/>
    </source>
</evidence>
<feature type="domain" description="CxC5 like cysteine cluster associated with KDZ" evidence="1">
    <location>
        <begin position="118"/>
        <end position="246"/>
    </location>
</feature>
<dbReference type="InterPro" id="IPR041539">
    <property type="entry name" value="CxC5"/>
</dbReference>
<dbReference type="Proteomes" id="UP001215598">
    <property type="component" value="Unassembled WGS sequence"/>
</dbReference>